<accession>A0A8H7B1C2</accession>
<comment type="caution">
    <text evidence="2">The sequence shown here is derived from an EMBL/GenBank/DDBJ whole genome shotgun (WGS) entry which is preliminary data.</text>
</comment>
<gene>
    <name evidence="2" type="ORF">GT037_007265</name>
</gene>
<name>A0A8H7B1C2_9PLEO</name>
<dbReference type="AlphaFoldDB" id="A0A8H7B1C2"/>
<sequence length="128" mass="14627">MPIASPPAMVPNHESPTPRIETQLPPPTMDVGLDRKVYAHFPRTEQLALRPKAVLLWLRDMDVTIESAQREGLIPDISMSPEVMAEMIAKTYAEHKQDTDEDMVSLDLRSRCEIYASWFMPSHRKDNP</sequence>
<reference evidence="2" key="2">
    <citation type="submission" date="2020-08" db="EMBL/GenBank/DDBJ databases">
        <title>Draft Genome Sequence of Cumin Blight Pathogen Alternaria burnsii.</title>
        <authorList>
            <person name="Feng Z."/>
        </authorList>
    </citation>
    <scope>NUCLEOTIDE SEQUENCE</scope>
    <source>
        <strain evidence="2">CBS107.38</strain>
    </source>
</reference>
<dbReference type="EMBL" id="JAAABM010000010">
    <property type="protein sequence ID" value="KAF7674505.1"/>
    <property type="molecule type" value="Genomic_DNA"/>
</dbReference>
<dbReference type="GeneID" id="62205490"/>
<evidence type="ECO:0000313" key="2">
    <source>
        <dbReference type="EMBL" id="KAF7674505.1"/>
    </source>
</evidence>
<dbReference type="RefSeq" id="XP_038784800.1">
    <property type="nucleotide sequence ID" value="XM_038932312.1"/>
</dbReference>
<organism evidence="2 3">
    <name type="scientific">Alternaria burnsii</name>
    <dbReference type="NCBI Taxonomy" id="1187904"/>
    <lineage>
        <taxon>Eukaryota</taxon>
        <taxon>Fungi</taxon>
        <taxon>Dikarya</taxon>
        <taxon>Ascomycota</taxon>
        <taxon>Pezizomycotina</taxon>
        <taxon>Dothideomycetes</taxon>
        <taxon>Pleosporomycetidae</taxon>
        <taxon>Pleosporales</taxon>
        <taxon>Pleosporineae</taxon>
        <taxon>Pleosporaceae</taxon>
        <taxon>Alternaria</taxon>
        <taxon>Alternaria sect. Alternaria</taxon>
    </lineage>
</organism>
<feature type="region of interest" description="Disordered" evidence="1">
    <location>
        <begin position="1"/>
        <end position="28"/>
    </location>
</feature>
<dbReference type="Proteomes" id="UP000596902">
    <property type="component" value="Unassembled WGS sequence"/>
</dbReference>
<evidence type="ECO:0000313" key="3">
    <source>
        <dbReference type="Proteomes" id="UP000596902"/>
    </source>
</evidence>
<evidence type="ECO:0000256" key="1">
    <source>
        <dbReference type="SAM" id="MobiDB-lite"/>
    </source>
</evidence>
<proteinExistence type="predicted"/>
<reference evidence="2" key="1">
    <citation type="submission" date="2020-01" db="EMBL/GenBank/DDBJ databases">
        <authorList>
            <person name="Feng Z.H.Z."/>
        </authorList>
    </citation>
    <scope>NUCLEOTIDE SEQUENCE</scope>
    <source>
        <strain evidence="2">CBS107.38</strain>
    </source>
</reference>
<protein>
    <submittedName>
        <fullName evidence="2">Uncharacterized protein</fullName>
    </submittedName>
</protein>
<keyword evidence="3" id="KW-1185">Reference proteome</keyword>